<dbReference type="Gene3D" id="3.30.2310.20">
    <property type="entry name" value="RelE-like"/>
    <property type="match status" value="1"/>
</dbReference>
<organism evidence="2 3">
    <name type="scientific">Candidatus Methanoperedens nitratireducens</name>
    <dbReference type="NCBI Taxonomy" id="1392998"/>
    <lineage>
        <taxon>Archaea</taxon>
        <taxon>Methanobacteriati</taxon>
        <taxon>Methanobacteriota</taxon>
        <taxon>Stenosarchaea group</taxon>
        <taxon>Methanomicrobia</taxon>
        <taxon>Methanosarcinales</taxon>
        <taxon>ANME-2 cluster</taxon>
        <taxon>Candidatus Methanoperedentaceae</taxon>
        <taxon>Candidatus Methanoperedens</taxon>
    </lineage>
</organism>
<dbReference type="EMBL" id="LKCM01000237">
    <property type="protein sequence ID" value="KPQ42373.1"/>
    <property type="molecule type" value="Genomic_DNA"/>
</dbReference>
<evidence type="ECO:0000313" key="2">
    <source>
        <dbReference type="EMBL" id="KPQ42373.1"/>
    </source>
</evidence>
<proteinExistence type="predicted"/>
<protein>
    <submittedName>
        <fullName evidence="2">RelE protein</fullName>
    </submittedName>
</protein>
<evidence type="ECO:0000313" key="3">
    <source>
        <dbReference type="Proteomes" id="UP000050360"/>
    </source>
</evidence>
<reference evidence="2 3" key="1">
    <citation type="submission" date="2015-09" db="EMBL/GenBank/DDBJ databases">
        <title>A metagenomics-based metabolic model of nitrate-dependent anaerobic oxidation of methane by Methanoperedens-like archaea.</title>
        <authorList>
            <person name="Arshad A."/>
            <person name="Speth D.R."/>
            <person name="De Graaf R.M."/>
            <person name="Op Den Camp H.J."/>
            <person name="Jetten M.S."/>
            <person name="Welte C.U."/>
        </authorList>
    </citation>
    <scope>NUCLEOTIDE SEQUENCE [LARGE SCALE GENOMIC DNA]</scope>
</reference>
<dbReference type="Proteomes" id="UP000050360">
    <property type="component" value="Unassembled WGS sequence"/>
</dbReference>
<comment type="caution">
    <text evidence="2">The sequence shown here is derived from an EMBL/GenBank/DDBJ whole genome shotgun (WGS) entry which is preliminary data.</text>
</comment>
<dbReference type="PANTHER" id="PTHR35601">
    <property type="entry name" value="TOXIN RELE"/>
    <property type="match status" value="1"/>
</dbReference>
<dbReference type="Pfam" id="PF05016">
    <property type="entry name" value="ParE_toxin"/>
    <property type="match status" value="1"/>
</dbReference>
<dbReference type="AlphaFoldDB" id="A0A0P8A2P7"/>
<accession>A0A0P8A2P7</accession>
<evidence type="ECO:0000256" key="1">
    <source>
        <dbReference type="ARBA" id="ARBA00022649"/>
    </source>
</evidence>
<keyword evidence="1" id="KW-1277">Toxin-antitoxin system</keyword>
<name>A0A0P8A2P7_9EURY</name>
<gene>
    <name evidence="2" type="ORF">MPEBLZ_03090</name>
</gene>
<dbReference type="SUPFAM" id="SSF143011">
    <property type="entry name" value="RelE-like"/>
    <property type="match status" value="1"/>
</dbReference>
<sequence>MSYQVEYTSKARKDLKKLPLDITQSIILSINSIKIDPYSYVKKIKGTKNHPLYTHRVGEHRVILDIEDDRLLIIST</sequence>
<dbReference type="InterPro" id="IPR035093">
    <property type="entry name" value="RelE/ParE_toxin_dom_sf"/>
</dbReference>
<dbReference type="InterPro" id="IPR007712">
    <property type="entry name" value="RelE/ParE_toxin"/>
</dbReference>
<dbReference type="PANTHER" id="PTHR35601:SF1">
    <property type="entry name" value="TOXIN RELE"/>
    <property type="match status" value="1"/>
</dbReference>